<gene>
    <name evidence="2" type="ORF">KXJ70_00045</name>
</gene>
<dbReference type="RefSeq" id="WP_219041434.1">
    <property type="nucleotide sequence ID" value="NZ_JAHWDQ010000001.1"/>
</dbReference>
<organism evidence="2 3">
    <name type="scientific">Zhongshania aquimaris</name>
    <dbReference type="NCBI Taxonomy" id="2857107"/>
    <lineage>
        <taxon>Bacteria</taxon>
        <taxon>Pseudomonadati</taxon>
        <taxon>Pseudomonadota</taxon>
        <taxon>Gammaproteobacteria</taxon>
        <taxon>Cellvibrionales</taxon>
        <taxon>Spongiibacteraceae</taxon>
        <taxon>Zhongshania</taxon>
    </lineage>
</organism>
<dbReference type="EMBL" id="JAHWDQ010000001">
    <property type="protein sequence ID" value="MBW2939152.1"/>
    <property type="molecule type" value="Genomic_DNA"/>
</dbReference>
<evidence type="ECO:0000313" key="3">
    <source>
        <dbReference type="Proteomes" id="UP001166291"/>
    </source>
</evidence>
<keyword evidence="1" id="KW-0812">Transmembrane</keyword>
<keyword evidence="1" id="KW-0472">Membrane</keyword>
<sequence>MDTFVGLDQALLIICSVGVLLCFLAFIRLRRHVFTGLVAVLLSLSFTGAALVITKDVYSYRHLADEQLVARIFVAGKAKQQYIVSVDTVNDDPLQTFLIMGDQWQLDSRVIRWNFPIARLGFDNLYRLERVSGRYQSIEEERNMARTIYLISLSEPVDIWAWLHSNSYLIKWVEADYGNAVFAPMVDGAQFNVYLGRDGLFIRAGNPIAVKALGNWPT</sequence>
<name>A0ABS6VLF2_9GAMM</name>
<comment type="caution">
    <text evidence="2">The sequence shown here is derived from an EMBL/GenBank/DDBJ whole genome shotgun (WGS) entry which is preliminary data.</text>
</comment>
<accession>A0ABS6VLF2</accession>
<protein>
    <submittedName>
        <fullName evidence="2">Cation/multidrug efflux pump</fullName>
    </submittedName>
</protein>
<keyword evidence="1" id="KW-1133">Transmembrane helix</keyword>
<feature type="transmembrane region" description="Helical" evidence="1">
    <location>
        <begin position="33"/>
        <end position="53"/>
    </location>
</feature>
<feature type="transmembrane region" description="Helical" evidence="1">
    <location>
        <begin position="6"/>
        <end position="26"/>
    </location>
</feature>
<reference evidence="2" key="1">
    <citation type="submission" date="2021-07" db="EMBL/GenBank/DDBJ databases">
        <title>Zhongshania sp. CAU 1632 isolated from seawater.</title>
        <authorList>
            <person name="Kim W."/>
        </authorList>
    </citation>
    <scope>NUCLEOTIDE SEQUENCE</scope>
    <source>
        <strain evidence="2">CAU 1632</strain>
    </source>
</reference>
<proteinExistence type="predicted"/>
<evidence type="ECO:0000256" key="1">
    <source>
        <dbReference type="SAM" id="Phobius"/>
    </source>
</evidence>
<evidence type="ECO:0000313" key="2">
    <source>
        <dbReference type="EMBL" id="MBW2939152.1"/>
    </source>
</evidence>
<dbReference type="Proteomes" id="UP001166291">
    <property type="component" value="Unassembled WGS sequence"/>
</dbReference>
<keyword evidence="3" id="KW-1185">Reference proteome</keyword>